<comment type="caution">
    <text evidence="3">The sequence shown here is derived from an EMBL/GenBank/DDBJ whole genome shotgun (WGS) entry which is preliminary data.</text>
</comment>
<dbReference type="GO" id="GO:0009451">
    <property type="term" value="P:RNA modification"/>
    <property type="evidence" value="ECO:0007669"/>
    <property type="project" value="InterPro"/>
</dbReference>
<dbReference type="InterPro" id="IPR002885">
    <property type="entry name" value="PPR_rpt"/>
</dbReference>
<dbReference type="Pfam" id="PF01535">
    <property type="entry name" value="PPR"/>
    <property type="match status" value="1"/>
</dbReference>
<dbReference type="Gene3D" id="1.25.40.10">
    <property type="entry name" value="Tetratricopeptide repeat domain"/>
    <property type="match status" value="1"/>
</dbReference>
<dbReference type="InterPro" id="IPR011990">
    <property type="entry name" value="TPR-like_helical_dom_sf"/>
</dbReference>
<accession>A0A9D4UZ04</accession>
<dbReference type="GO" id="GO:0003723">
    <property type="term" value="F:RNA binding"/>
    <property type="evidence" value="ECO:0007669"/>
    <property type="project" value="InterPro"/>
</dbReference>
<evidence type="ECO:0000313" key="4">
    <source>
        <dbReference type="Proteomes" id="UP000886520"/>
    </source>
</evidence>
<evidence type="ECO:0000256" key="2">
    <source>
        <dbReference type="PROSITE-ProRule" id="PRU00708"/>
    </source>
</evidence>
<sequence length="402" mass="44982">MGLRLSKPVTTHSDWNFGSGFFPCAIAQKAFRRKRRSALHTLASVKRLHEDGQLNKAIQAAEELYREECAASTDILYLLLQGCINNKDLTSGRRVHQLITDCGFVKNPFLVQAINVYQAMLMLDVIPDQHIFVNALKACTKAESLAKGRLIQYQIVDVERLSTILKQSRRLKDAFEEEGVESDSVTFVSMLQVSSSLTSLVLGMLIHTCINLTVEKWPQKAMMTWNTMFTDSNLGEKNEDLPSDSIHGLLAASGTCFTKLLKACSSLNALDLGRCVHCNVLEVLLKLDAHIGNALIDIMMKEGVAPVEITYVCLLTACSRAGNWKEGCRFFESMINKHALSPTPDHYYCMVDLFGRSGKLTEADDILQTIPLWCPGVVGQRTFISHCRRHRNEELGHQWMAS</sequence>
<dbReference type="PANTHER" id="PTHR47926">
    <property type="entry name" value="PENTATRICOPEPTIDE REPEAT-CONTAINING PROTEIN"/>
    <property type="match status" value="1"/>
</dbReference>
<name>A0A9D4UZ04_ADICA</name>
<dbReference type="Proteomes" id="UP000886520">
    <property type="component" value="Chromosome 8"/>
</dbReference>
<evidence type="ECO:0008006" key="5">
    <source>
        <dbReference type="Google" id="ProtNLM"/>
    </source>
</evidence>
<protein>
    <recommendedName>
        <fullName evidence="5">Pentatricopeptide repeat-containing protein</fullName>
    </recommendedName>
</protein>
<gene>
    <name evidence="3" type="ORF">GOP47_0008082</name>
</gene>
<dbReference type="InterPro" id="IPR046960">
    <property type="entry name" value="PPR_At4g14850-like_plant"/>
</dbReference>
<dbReference type="AlphaFoldDB" id="A0A9D4UZ04"/>
<dbReference type="EMBL" id="JABFUD020000008">
    <property type="protein sequence ID" value="KAI5076017.1"/>
    <property type="molecule type" value="Genomic_DNA"/>
</dbReference>
<keyword evidence="4" id="KW-1185">Reference proteome</keyword>
<keyword evidence="1" id="KW-0677">Repeat</keyword>
<reference evidence="3" key="1">
    <citation type="submission" date="2021-01" db="EMBL/GenBank/DDBJ databases">
        <title>Adiantum capillus-veneris genome.</title>
        <authorList>
            <person name="Fang Y."/>
            <person name="Liao Q."/>
        </authorList>
    </citation>
    <scope>NUCLEOTIDE SEQUENCE</scope>
    <source>
        <strain evidence="3">H3</strain>
        <tissue evidence="3">Leaf</tissue>
    </source>
</reference>
<evidence type="ECO:0000313" key="3">
    <source>
        <dbReference type="EMBL" id="KAI5076017.1"/>
    </source>
</evidence>
<feature type="repeat" description="PPR" evidence="2">
    <location>
        <begin position="307"/>
        <end position="341"/>
    </location>
</feature>
<evidence type="ECO:0000256" key="1">
    <source>
        <dbReference type="ARBA" id="ARBA00022737"/>
    </source>
</evidence>
<dbReference type="PROSITE" id="PS51375">
    <property type="entry name" value="PPR"/>
    <property type="match status" value="1"/>
</dbReference>
<dbReference type="NCBIfam" id="TIGR00756">
    <property type="entry name" value="PPR"/>
    <property type="match status" value="1"/>
</dbReference>
<organism evidence="3 4">
    <name type="scientific">Adiantum capillus-veneris</name>
    <name type="common">Maidenhair fern</name>
    <dbReference type="NCBI Taxonomy" id="13818"/>
    <lineage>
        <taxon>Eukaryota</taxon>
        <taxon>Viridiplantae</taxon>
        <taxon>Streptophyta</taxon>
        <taxon>Embryophyta</taxon>
        <taxon>Tracheophyta</taxon>
        <taxon>Polypodiopsida</taxon>
        <taxon>Polypodiidae</taxon>
        <taxon>Polypodiales</taxon>
        <taxon>Pteridineae</taxon>
        <taxon>Pteridaceae</taxon>
        <taxon>Vittarioideae</taxon>
        <taxon>Adiantum</taxon>
    </lineage>
</organism>
<proteinExistence type="predicted"/>
<dbReference type="OrthoDB" id="185373at2759"/>